<dbReference type="InterPro" id="IPR008719">
    <property type="entry name" value="N2O_reductase_NosL"/>
</dbReference>
<proteinExistence type="predicted"/>
<dbReference type="PROSITE" id="PS51257">
    <property type="entry name" value="PROKAR_LIPOPROTEIN"/>
    <property type="match status" value="1"/>
</dbReference>
<evidence type="ECO:0000313" key="2">
    <source>
        <dbReference type="Proteomes" id="UP000326570"/>
    </source>
</evidence>
<gene>
    <name evidence="1" type="ORF">F0P94_17315</name>
</gene>
<dbReference type="Gene3D" id="3.30.70.2050">
    <property type="match status" value="1"/>
</dbReference>
<dbReference type="RefSeq" id="WP_150905394.1">
    <property type="nucleotide sequence ID" value="NZ_VTWT01000011.1"/>
</dbReference>
<dbReference type="SUPFAM" id="SSF160387">
    <property type="entry name" value="NosL/MerB-like"/>
    <property type="match status" value="1"/>
</dbReference>
<dbReference type="EMBL" id="VTWT01000011">
    <property type="protein sequence ID" value="KAA9325693.1"/>
    <property type="molecule type" value="Genomic_DNA"/>
</dbReference>
<dbReference type="PANTHER" id="PTHR41247:SF1">
    <property type="entry name" value="HTH-TYPE TRANSCRIPTIONAL REPRESSOR YCNK"/>
    <property type="match status" value="1"/>
</dbReference>
<dbReference type="Pfam" id="PF05573">
    <property type="entry name" value="NosL"/>
    <property type="match status" value="1"/>
</dbReference>
<evidence type="ECO:0008006" key="3">
    <source>
        <dbReference type="Google" id="ProtNLM"/>
    </source>
</evidence>
<organism evidence="1 2">
    <name type="scientific">Adhaeribacter soli</name>
    <dbReference type="NCBI Taxonomy" id="2607655"/>
    <lineage>
        <taxon>Bacteria</taxon>
        <taxon>Pseudomonadati</taxon>
        <taxon>Bacteroidota</taxon>
        <taxon>Cytophagia</taxon>
        <taxon>Cytophagales</taxon>
        <taxon>Hymenobacteraceae</taxon>
        <taxon>Adhaeribacter</taxon>
    </lineage>
</organism>
<evidence type="ECO:0000313" key="1">
    <source>
        <dbReference type="EMBL" id="KAA9325693.1"/>
    </source>
</evidence>
<protein>
    <recommendedName>
        <fullName evidence="3">Copper chaperone NosL</fullName>
    </recommendedName>
</protein>
<dbReference type="AlphaFoldDB" id="A0A5N1IJ51"/>
<dbReference type="Proteomes" id="UP000326570">
    <property type="component" value="Unassembled WGS sequence"/>
</dbReference>
<name>A0A5N1IJ51_9BACT</name>
<keyword evidence="2" id="KW-1185">Reference proteome</keyword>
<sequence length="153" mass="17346">MKPLFLLLTLSFFTLVFTSCEVKKQPIAYGQANCAHCQMTVSDKRYGAELVLKTGKALFFDSAECLIQYLEEKPEEKDKTQMFLVTNFNKPEDLLDADKAIFLQSKNLPSPMGMFLTAFENRAAATEMHKQQGGRILTWNEAVQAVKNNEKPQ</sequence>
<accession>A0A5N1IJ51</accession>
<dbReference type="PANTHER" id="PTHR41247">
    <property type="entry name" value="HTH-TYPE TRANSCRIPTIONAL REPRESSOR YCNK"/>
    <property type="match status" value="1"/>
</dbReference>
<comment type="caution">
    <text evidence="1">The sequence shown here is derived from an EMBL/GenBank/DDBJ whole genome shotgun (WGS) entry which is preliminary data.</text>
</comment>
<reference evidence="1 2" key="1">
    <citation type="submission" date="2019-09" db="EMBL/GenBank/DDBJ databases">
        <title>Genome sequence of Adhaeribacter sp. M2.</title>
        <authorList>
            <person name="Srinivasan S."/>
        </authorList>
    </citation>
    <scope>NUCLEOTIDE SEQUENCE [LARGE SCALE GENOMIC DNA]</scope>
    <source>
        <strain evidence="1 2">M2</strain>
    </source>
</reference>